<dbReference type="GO" id="GO:0070180">
    <property type="term" value="F:large ribosomal subunit rRNA binding"/>
    <property type="evidence" value="ECO:0007669"/>
    <property type="project" value="TreeGrafter"/>
</dbReference>
<keyword evidence="7" id="KW-1185">Reference proteome</keyword>
<keyword evidence="3" id="KW-0687">Ribonucleoprotein</keyword>
<evidence type="ECO:0000256" key="1">
    <source>
        <dbReference type="ARBA" id="ARBA00010537"/>
    </source>
</evidence>
<dbReference type="AlphaFoldDB" id="A0A2I0T4W1"/>
<evidence type="ECO:0000313" key="7">
    <source>
        <dbReference type="Proteomes" id="UP000233556"/>
    </source>
</evidence>
<reference evidence="7" key="1">
    <citation type="submission" date="2017-11" db="EMBL/GenBank/DDBJ databases">
        <authorList>
            <person name="Lima N.C."/>
            <person name="Parody-Merino A.M."/>
            <person name="Battley P.F."/>
            <person name="Fidler A.E."/>
            <person name="Prosdocimi F."/>
        </authorList>
    </citation>
    <scope>NUCLEOTIDE SEQUENCE [LARGE SCALE GENOMIC DNA]</scope>
</reference>
<evidence type="ECO:0000259" key="5">
    <source>
        <dbReference type="Pfam" id="PF03946"/>
    </source>
</evidence>
<dbReference type="EMBL" id="KZ519081">
    <property type="protein sequence ID" value="PKU28830.1"/>
    <property type="molecule type" value="Genomic_DNA"/>
</dbReference>
<protein>
    <recommendedName>
        <fullName evidence="5">Large ribosomal subunit protein uL11 N-terminal domain-containing protein</fullName>
    </recommendedName>
</protein>
<dbReference type="PANTHER" id="PTHR11661:SF2">
    <property type="entry name" value="LARGE RIBOSOMAL SUBUNIT PROTEIN UL11"/>
    <property type="match status" value="1"/>
</dbReference>
<keyword evidence="2" id="KW-0689">Ribosomal protein</keyword>
<dbReference type="GO" id="GO:0022625">
    <property type="term" value="C:cytosolic large ribosomal subunit"/>
    <property type="evidence" value="ECO:0007669"/>
    <property type="project" value="TreeGrafter"/>
</dbReference>
<dbReference type="GO" id="GO:0003735">
    <property type="term" value="F:structural constituent of ribosome"/>
    <property type="evidence" value="ECO:0007669"/>
    <property type="project" value="InterPro"/>
</dbReference>
<dbReference type="Proteomes" id="UP000233556">
    <property type="component" value="Unassembled WGS sequence"/>
</dbReference>
<accession>A0A2I0T4W1</accession>
<evidence type="ECO:0000256" key="2">
    <source>
        <dbReference type="ARBA" id="ARBA00022980"/>
    </source>
</evidence>
<feature type="region of interest" description="Disordered" evidence="4">
    <location>
        <begin position="1"/>
        <end position="36"/>
    </location>
</feature>
<feature type="domain" description="Large ribosomal subunit protein uL11 N-terminal" evidence="5">
    <location>
        <begin position="31"/>
        <end position="62"/>
    </location>
</feature>
<name>A0A2I0T4W1_LIMLA</name>
<dbReference type="OrthoDB" id="1478556at2759"/>
<evidence type="ECO:0000256" key="3">
    <source>
        <dbReference type="ARBA" id="ARBA00023274"/>
    </source>
</evidence>
<organism evidence="6 7">
    <name type="scientific">Limosa lapponica baueri</name>
    <dbReference type="NCBI Taxonomy" id="1758121"/>
    <lineage>
        <taxon>Eukaryota</taxon>
        <taxon>Metazoa</taxon>
        <taxon>Chordata</taxon>
        <taxon>Craniata</taxon>
        <taxon>Vertebrata</taxon>
        <taxon>Euteleostomi</taxon>
        <taxon>Archelosauria</taxon>
        <taxon>Archosauria</taxon>
        <taxon>Dinosauria</taxon>
        <taxon>Saurischia</taxon>
        <taxon>Theropoda</taxon>
        <taxon>Coelurosauria</taxon>
        <taxon>Aves</taxon>
        <taxon>Neognathae</taxon>
        <taxon>Neoaves</taxon>
        <taxon>Charadriiformes</taxon>
        <taxon>Scolopacidae</taxon>
        <taxon>Limosa</taxon>
    </lineage>
</organism>
<evidence type="ECO:0000313" key="6">
    <source>
        <dbReference type="EMBL" id="PKU28830.1"/>
    </source>
</evidence>
<dbReference type="Gene3D" id="3.30.1550.10">
    <property type="entry name" value="Ribosomal protein L11/L12, N-terminal domain"/>
    <property type="match status" value="1"/>
</dbReference>
<dbReference type="InterPro" id="IPR020784">
    <property type="entry name" value="Ribosomal_uL11_N"/>
</dbReference>
<proteinExistence type="inferred from homology"/>
<dbReference type="InterPro" id="IPR000911">
    <property type="entry name" value="Ribosomal_uL11"/>
</dbReference>
<reference evidence="7" key="2">
    <citation type="submission" date="2017-12" db="EMBL/GenBank/DDBJ databases">
        <title>Genome sequence of the Bar-tailed Godwit (Limosa lapponica baueri).</title>
        <authorList>
            <person name="Lima N.C.B."/>
            <person name="Parody-Merino A.M."/>
            <person name="Battley P.F."/>
            <person name="Fidler A.E."/>
            <person name="Prosdocimi F."/>
        </authorList>
    </citation>
    <scope>NUCLEOTIDE SEQUENCE [LARGE SCALE GENOMIC DNA]</scope>
</reference>
<evidence type="ECO:0000256" key="4">
    <source>
        <dbReference type="SAM" id="MobiDB-lite"/>
    </source>
</evidence>
<comment type="similarity">
    <text evidence="1">Belongs to the universal ribosomal protein uL11 family.</text>
</comment>
<sequence length="106" mass="11321">MTKTGMGAKTGKESESGPLVNKGSQRELMQSPKKVGDDIAKATGDWKGLRITVKLTIQNRQAQVPNAKRDGPVVPAPGAIALRLLQPPAKVPAGSTQPFILPRWIK</sequence>
<dbReference type="PANTHER" id="PTHR11661">
    <property type="entry name" value="60S RIBOSOMAL PROTEIN L12"/>
    <property type="match status" value="1"/>
</dbReference>
<gene>
    <name evidence="6" type="ORF">llap_20866</name>
</gene>
<dbReference type="GO" id="GO:0006412">
    <property type="term" value="P:translation"/>
    <property type="evidence" value="ECO:0007669"/>
    <property type="project" value="InterPro"/>
</dbReference>
<dbReference type="SUPFAM" id="SSF54747">
    <property type="entry name" value="Ribosomal L11/L12e N-terminal domain"/>
    <property type="match status" value="1"/>
</dbReference>
<dbReference type="InterPro" id="IPR036796">
    <property type="entry name" value="Ribosomal_uL11_N_sf"/>
</dbReference>
<dbReference type="Pfam" id="PF03946">
    <property type="entry name" value="Ribosomal_L11_N"/>
    <property type="match status" value="1"/>
</dbReference>